<evidence type="ECO:0000313" key="3">
    <source>
        <dbReference type="Proteomes" id="UP000663760"/>
    </source>
</evidence>
<protein>
    <submittedName>
        <fullName evidence="2">Uncharacterized protein</fullName>
    </submittedName>
</protein>
<reference evidence="2" key="1">
    <citation type="submission" date="2020-02" db="EMBL/GenBank/DDBJ databases">
        <authorList>
            <person name="Scholz U."/>
            <person name="Mascher M."/>
            <person name="Fiebig A."/>
        </authorList>
    </citation>
    <scope>NUCLEOTIDE SEQUENCE</scope>
</reference>
<evidence type="ECO:0000313" key="2">
    <source>
        <dbReference type="EMBL" id="CAA7409262.1"/>
    </source>
</evidence>
<dbReference type="InterPro" id="IPR021109">
    <property type="entry name" value="Peptidase_aspartic_dom_sf"/>
</dbReference>
<evidence type="ECO:0000313" key="1">
    <source>
        <dbReference type="EMBL" id="CAA2632971.1"/>
    </source>
</evidence>
<dbReference type="AlphaFoldDB" id="A0A7I8LHE1"/>
<proteinExistence type="predicted"/>
<dbReference type="OrthoDB" id="782535at2759"/>
<gene>
    <name evidence="1" type="ORF">SI7747_16018522</name>
    <name evidence="2" type="ORF">SI8410_16019940</name>
</gene>
<dbReference type="SUPFAM" id="SSF50630">
    <property type="entry name" value="Acid proteases"/>
    <property type="match status" value="1"/>
</dbReference>
<keyword evidence="3" id="KW-1185">Reference proteome</keyword>
<accession>A0A7I8LHE1</accession>
<dbReference type="EMBL" id="LR746279">
    <property type="protein sequence ID" value="CAA7409262.1"/>
    <property type="molecule type" value="Genomic_DNA"/>
</dbReference>
<name>A0A7I8LHE1_SPIIN</name>
<dbReference type="Gene3D" id="2.40.70.10">
    <property type="entry name" value="Acid Proteases"/>
    <property type="match status" value="1"/>
</dbReference>
<dbReference type="EMBL" id="LR743603">
    <property type="protein sequence ID" value="CAA2632971.1"/>
    <property type="molecule type" value="Genomic_DNA"/>
</dbReference>
<organism evidence="2 3">
    <name type="scientific">Spirodela intermedia</name>
    <name type="common">Intermediate duckweed</name>
    <dbReference type="NCBI Taxonomy" id="51605"/>
    <lineage>
        <taxon>Eukaryota</taxon>
        <taxon>Viridiplantae</taxon>
        <taxon>Streptophyta</taxon>
        <taxon>Embryophyta</taxon>
        <taxon>Tracheophyta</taxon>
        <taxon>Spermatophyta</taxon>
        <taxon>Magnoliopsida</taxon>
        <taxon>Liliopsida</taxon>
        <taxon>Araceae</taxon>
        <taxon>Lemnoideae</taxon>
        <taxon>Spirodela</taxon>
    </lineage>
</organism>
<dbReference type="Pfam" id="PF08284">
    <property type="entry name" value="RVP_2"/>
    <property type="match status" value="1"/>
</dbReference>
<sequence>MTRAQLNPVMAQEEPPSVIEETKSLQVTPRRLPFVEAMINDIMTKALVDSGATHNFLFEKKASRLRLKFVQTSNRIKAINSETQMGIWEDKLNFLILQMDDFDVILGVDFTKKVKAKVGIFLHYNGLIICRGDQSCFM</sequence>
<dbReference type="CDD" id="cd00303">
    <property type="entry name" value="retropepsin_like"/>
    <property type="match status" value="1"/>
</dbReference>
<dbReference type="Proteomes" id="UP000663760">
    <property type="component" value="Chromosome 16"/>
</dbReference>